<organism evidence="4">
    <name type="scientific">Chlorella variabilis</name>
    <name type="common">Green alga</name>
    <dbReference type="NCBI Taxonomy" id="554065"/>
    <lineage>
        <taxon>Eukaryota</taxon>
        <taxon>Viridiplantae</taxon>
        <taxon>Chlorophyta</taxon>
        <taxon>core chlorophytes</taxon>
        <taxon>Trebouxiophyceae</taxon>
        <taxon>Chlorellales</taxon>
        <taxon>Chlorellaceae</taxon>
        <taxon>Chlorella clade</taxon>
        <taxon>Chlorella</taxon>
    </lineage>
</organism>
<dbReference type="InParanoid" id="E1Z888"/>
<evidence type="ECO:0000256" key="2">
    <source>
        <dbReference type="PROSITE-ProRule" id="PRU00708"/>
    </source>
</evidence>
<name>E1Z888_CHLVA</name>
<gene>
    <name evidence="3" type="ORF">CHLNCDRAFT_50745</name>
</gene>
<sequence length="311" mass="35055">MVFALSQRKRAYLIRDVVDEMSLNGMRPDRFILQTGLFSCMKSRKLGDAMYFFEEMKRRGMQPDSSVYGTAISACGRAGQLARAVELRDEMVARGMGMTLNIRLALLNAFAEAGRLQQTREALAELRAAGHVGNEFAYAGLANCFRHMSEALHLYQEVLDQGLVWGPDITYTMLKAGLDLQAAGVEDAMMVAHAVLDTFDRQGLFVDVEHGTEVLMLAVRRDVGDLSLAHRIFDNMRKTHRVPKTPTMFKYMRALAQREPESTGRLIELCTAICSDPDRSDRIMVMKREAYRRREVLQGAQRGRRGARHSG</sequence>
<dbReference type="STRING" id="554065.E1Z888"/>
<dbReference type="InterPro" id="IPR002885">
    <property type="entry name" value="PPR_rpt"/>
</dbReference>
<dbReference type="Pfam" id="PF12854">
    <property type="entry name" value="PPR_1"/>
    <property type="match status" value="1"/>
</dbReference>
<accession>E1Z888</accession>
<evidence type="ECO:0000256" key="1">
    <source>
        <dbReference type="ARBA" id="ARBA00022737"/>
    </source>
</evidence>
<dbReference type="EMBL" id="GL433838">
    <property type="protein sequence ID" value="EFN58052.1"/>
    <property type="molecule type" value="Genomic_DNA"/>
</dbReference>
<dbReference type="PANTHER" id="PTHR47801:SF1">
    <property type="entry name" value="OS05G0145600 PROTEIN"/>
    <property type="match status" value="1"/>
</dbReference>
<dbReference type="Gene3D" id="1.25.40.10">
    <property type="entry name" value="Tetratricopeptide repeat domain"/>
    <property type="match status" value="1"/>
</dbReference>
<feature type="repeat" description="PPR" evidence="2">
    <location>
        <begin position="29"/>
        <end position="63"/>
    </location>
</feature>
<dbReference type="RefSeq" id="XP_005850154.1">
    <property type="nucleotide sequence ID" value="XM_005850092.1"/>
</dbReference>
<dbReference type="eggNOG" id="KOG4197">
    <property type="taxonomic scope" value="Eukaryota"/>
</dbReference>
<dbReference type="OrthoDB" id="185373at2759"/>
<dbReference type="FunCoup" id="E1Z888">
    <property type="interactions" value="465"/>
</dbReference>
<dbReference type="OMA" id="ANCFRHM"/>
<feature type="repeat" description="PPR" evidence="2">
    <location>
        <begin position="64"/>
        <end position="98"/>
    </location>
</feature>
<dbReference type="InterPro" id="IPR011990">
    <property type="entry name" value="TPR-like_helical_dom_sf"/>
</dbReference>
<keyword evidence="4" id="KW-1185">Reference proteome</keyword>
<dbReference type="PANTHER" id="PTHR47801">
    <property type="entry name" value="OS05G0145600 PROTEIN"/>
    <property type="match status" value="1"/>
</dbReference>
<reference evidence="3 4" key="1">
    <citation type="journal article" date="2010" name="Plant Cell">
        <title>The Chlorella variabilis NC64A genome reveals adaptation to photosymbiosis, coevolution with viruses, and cryptic sex.</title>
        <authorList>
            <person name="Blanc G."/>
            <person name="Duncan G."/>
            <person name="Agarkova I."/>
            <person name="Borodovsky M."/>
            <person name="Gurnon J."/>
            <person name="Kuo A."/>
            <person name="Lindquist E."/>
            <person name="Lucas S."/>
            <person name="Pangilinan J."/>
            <person name="Polle J."/>
            <person name="Salamov A."/>
            <person name="Terry A."/>
            <person name="Yamada T."/>
            <person name="Dunigan D.D."/>
            <person name="Grigoriev I.V."/>
            <person name="Claverie J.M."/>
            <person name="Van Etten J.L."/>
        </authorList>
    </citation>
    <scope>NUCLEOTIDE SEQUENCE [LARGE SCALE GENOMIC DNA]</scope>
    <source>
        <strain evidence="3 4">NC64A</strain>
    </source>
</reference>
<dbReference type="AlphaFoldDB" id="E1Z888"/>
<proteinExistence type="predicted"/>
<evidence type="ECO:0008006" key="5">
    <source>
        <dbReference type="Google" id="ProtNLM"/>
    </source>
</evidence>
<dbReference type="KEGG" id="cvr:CHLNCDRAFT_50745"/>
<keyword evidence="1" id="KW-0677">Repeat</keyword>
<dbReference type="GeneID" id="17357775"/>
<dbReference type="GO" id="GO:0005739">
    <property type="term" value="C:mitochondrion"/>
    <property type="evidence" value="ECO:0007669"/>
    <property type="project" value="TreeGrafter"/>
</dbReference>
<evidence type="ECO:0000313" key="3">
    <source>
        <dbReference type="EMBL" id="EFN58052.1"/>
    </source>
</evidence>
<dbReference type="NCBIfam" id="TIGR00756">
    <property type="entry name" value="PPR"/>
    <property type="match status" value="2"/>
</dbReference>
<protein>
    <recommendedName>
        <fullName evidence="5">Pentacotripeptide-repeat region of PRORP domain-containing protein</fullName>
    </recommendedName>
</protein>
<dbReference type="PROSITE" id="PS51375">
    <property type="entry name" value="PPR"/>
    <property type="match status" value="2"/>
</dbReference>
<dbReference type="Proteomes" id="UP000008141">
    <property type="component" value="Unassembled WGS sequence"/>
</dbReference>
<evidence type="ECO:0000313" key="4">
    <source>
        <dbReference type="Proteomes" id="UP000008141"/>
    </source>
</evidence>